<dbReference type="EnsemblBacteria" id="BAC53355">
    <property type="protein sequence ID" value="BAC53355"/>
    <property type="gene ID" value="BAC53355"/>
</dbReference>
<dbReference type="KEGG" id="bja:blr8090"/>
<dbReference type="PANTHER" id="PTHR37317:SF1">
    <property type="entry name" value="ZINC-RIBBON DOMAIN-CONTAINING PROTEIN-RELATED"/>
    <property type="match status" value="1"/>
</dbReference>
<accession>Q89BQ8</accession>
<evidence type="ECO:0000313" key="1">
    <source>
        <dbReference type="EMBL" id="BAC53355.1"/>
    </source>
</evidence>
<dbReference type="OrthoDB" id="119238at2"/>
<evidence type="ECO:0000313" key="2">
    <source>
        <dbReference type="Proteomes" id="UP000002526"/>
    </source>
</evidence>
<dbReference type="Proteomes" id="UP000002526">
    <property type="component" value="Chromosome"/>
</dbReference>
<dbReference type="AlphaFoldDB" id="Q89BQ8"/>
<dbReference type="InParanoid" id="Q89BQ8"/>
<keyword evidence="2" id="KW-1185">Reference proteome</keyword>
<proteinExistence type="predicted"/>
<dbReference type="RefSeq" id="WP_011090813.1">
    <property type="nucleotide sequence ID" value="NC_004463.1"/>
</dbReference>
<dbReference type="PANTHER" id="PTHR37317">
    <property type="entry name" value="BLR8090 PROTEIN"/>
    <property type="match status" value="1"/>
</dbReference>
<gene>
    <name evidence="1" type="ordered locus">blr8090</name>
</gene>
<name>Q89BQ8_BRADU</name>
<dbReference type="HOGENOM" id="CLU_081536_0_0_5"/>
<dbReference type="eggNOG" id="ENOG5032UUC">
    <property type="taxonomic scope" value="Bacteria"/>
</dbReference>
<sequence length="291" mass="32755">MAIHRFETTARFVCPKCKRAVSDNVEVPEPSYEAERATDAVAEGPVEITCPKCETVFNGYCFNTVSSCEITLDDHGDTIVEAEIARYAGNDEDWFDFDTSDHPEAVFNDSYHHTGDLLTEHGGEGAHLVNRMVFSHNIGALESYLSDTLINLVSNDAAAMNRLLAKDKELKEKKFTLAEIASGKELVRAEVLGHLRSIVYHNIPRVRALYQIAADIDLFELLGDDKDKLFKAIEYRHDCVHRNGRDSKGNRLEVFSKAYVQETADLMRRLVARVEGKLHGFEPDADDFLPF</sequence>
<reference evidence="2" key="1">
    <citation type="journal article" date="2002" name="DNA Res.">
        <title>Complete genomic sequence of nitrogen-fixing symbiotic bacterium Bradyrhizobium japonicum USDA110.</title>
        <authorList>
            <person name="Kaneko T."/>
            <person name="Nakamura Y."/>
            <person name="Sato S."/>
            <person name="Minamisawa K."/>
            <person name="Uchiumi T."/>
            <person name="Sasamoto S."/>
            <person name="Watanabe A."/>
            <person name="Idesawa K."/>
            <person name="Iriguchi M."/>
            <person name="Kawashima K."/>
            <person name="Kohara M."/>
            <person name="Matsumoto M."/>
            <person name="Shimpo S."/>
            <person name="Tsuruoka H."/>
            <person name="Wada T."/>
            <person name="Yamada M."/>
            <person name="Tabata S."/>
        </authorList>
    </citation>
    <scope>NUCLEOTIDE SEQUENCE [LARGE SCALE GENOMIC DNA]</scope>
    <source>
        <strain evidence="2">JCM 10833 / BCRC 13528 / IAM 13628 / NBRC 14792 / USDA 110</strain>
    </source>
</reference>
<dbReference type="GeneID" id="46495001"/>
<protein>
    <submittedName>
        <fullName evidence="1">Blr8090 protein</fullName>
    </submittedName>
</protein>
<dbReference type="EMBL" id="BA000040">
    <property type="protein sequence ID" value="BAC53355.1"/>
    <property type="molecule type" value="Genomic_DNA"/>
</dbReference>
<organism evidence="1 2">
    <name type="scientific">Bradyrhizobium diazoefficiens (strain JCM 10833 / BCRC 13528 / IAM 13628 / NBRC 14792 / USDA 110)</name>
    <dbReference type="NCBI Taxonomy" id="224911"/>
    <lineage>
        <taxon>Bacteria</taxon>
        <taxon>Pseudomonadati</taxon>
        <taxon>Pseudomonadota</taxon>
        <taxon>Alphaproteobacteria</taxon>
        <taxon>Hyphomicrobiales</taxon>
        <taxon>Nitrobacteraceae</taxon>
        <taxon>Bradyrhizobium</taxon>
    </lineage>
</organism>
<dbReference type="PATRIC" id="fig|224911.5.peg.8324"/>